<evidence type="ECO:0000313" key="2">
    <source>
        <dbReference type="Proteomes" id="UP001055879"/>
    </source>
</evidence>
<comment type="caution">
    <text evidence="1">The sequence shown here is derived from an EMBL/GenBank/DDBJ whole genome shotgun (WGS) entry which is preliminary data.</text>
</comment>
<organism evidence="1 2">
    <name type="scientific">Arctium lappa</name>
    <name type="common">Greater burdock</name>
    <name type="synonym">Lappa major</name>
    <dbReference type="NCBI Taxonomy" id="4217"/>
    <lineage>
        <taxon>Eukaryota</taxon>
        <taxon>Viridiplantae</taxon>
        <taxon>Streptophyta</taxon>
        <taxon>Embryophyta</taxon>
        <taxon>Tracheophyta</taxon>
        <taxon>Spermatophyta</taxon>
        <taxon>Magnoliopsida</taxon>
        <taxon>eudicotyledons</taxon>
        <taxon>Gunneridae</taxon>
        <taxon>Pentapetalae</taxon>
        <taxon>asterids</taxon>
        <taxon>campanulids</taxon>
        <taxon>Asterales</taxon>
        <taxon>Asteraceae</taxon>
        <taxon>Carduoideae</taxon>
        <taxon>Cardueae</taxon>
        <taxon>Arctiinae</taxon>
        <taxon>Arctium</taxon>
    </lineage>
</organism>
<name>A0ACB8XHB2_ARCLA</name>
<proteinExistence type="predicted"/>
<dbReference type="Proteomes" id="UP001055879">
    <property type="component" value="Linkage Group LG17"/>
</dbReference>
<dbReference type="EMBL" id="CM042063">
    <property type="protein sequence ID" value="KAI3666879.1"/>
    <property type="molecule type" value="Genomic_DNA"/>
</dbReference>
<evidence type="ECO:0000313" key="1">
    <source>
        <dbReference type="EMBL" id="KAI3666879.1"/>
    </source>
</evidence>
<protein>
    <submittedName>
        <fullName evidence="1">Uncharacterized protein</fullName>
    </submittedName>
</protein>
<gene>
    <name evidence="1" type="ORF">L6452_41919</name>
</gene>
<keyword evidence="2" id="KW-1185">Reference proteome</keyword>
<reference evidence="1 2" key="2">
    <citation type="journal article" date="2022" name="Mol. Ecol. Resour.">
        <title>The genomes of chicory, endive, great burdock and yacon provide insights into Asteraceae paleo-polyploidization history and plant inulin production.</title>
        <authorList>
            <person name="Fan W."/>
            <person name="Wang S."/>
            <person name="Wang H."/>
            <person name="Wang A."/>
            <person name="Jiang F."/>
            <person name="Liu H."/>
            <person name="Zhao H."/>
            <person name="Xu D."/>
            <person name="Zhang Y."/>
        </authorList>
    </citation>
    <scope>NUCLEOTIDE SEQUENCE [LARGE SCALE GENOMIC DNA]</scope>
    <source>
        <strain evidence="2">cv. Niubang</strain>
    </source>
</reference>
<sequence length="345" mass="36888">MVRFCGCGSWPVRLAALVGSGGWLVVCLCVVGCGFVCVVAFSQICGIFHLHSGHLILTSAPSGNLSCKLFYCKRTRHWSYSWLDIYDANRTESISGSGLPFQSKIPRPSLVVGRKAVERNVMFSDDGESPALVRFPFPPLCFHFSSRVSPSSTSVFTLPPNPRFHFHRPPQPALPLQVQRRSSTLSSPLRLCGSRPPVYHLCDLLVKPIFSSSSSSRLHLLRFGMRIFQLQVLTLAIGFLCLGHSTRQTNPTCLASGLESCDCHIPDILAVALVRAPALPAVPALEQPAAPAPELPTPAPSAPALEQPAAPAPEPPVPAPSVPDLEQPAAPAPEPVTPAPAAPAP</sequence>
<accession>A0ACB8XHB2</accession>
<reference evidence="2" key="1">
    <citation type="journal article" date="2022" name="Mol. Ecol. Resour.">
        <title>The genomes of chicory, endive, great burdock and yacon provide insights into Asteraceae palaeo-polyploidization history and plant inulin production.</title>
        <authorList>
            <person name="Fan W."/>
            <person name="Wang S."/>
            <person name="Wang H."/>
            <person name="Wang A."/>
            <person name="Jiang F."/>
            <person name="Liu H."/>
            <person name="Zhao H."/>
            <person name="Xu D."/>
            <person name="Zhang Y."/>
        </authorList>
    </citation>
    <scope>NUCLEOTIDE SEQUENCE [LARGE SCALE GENOMIC DNA]</scope>
    <source>
        <strain evidence="2">cv. Niubang</strain>
    </source>
</reference>